<dbReference type="PROSITE" id="PS51014">
    <property type="entry name" value="COBK_CBIJ"/>
    <property type="match status" value="1"/>
</dbReference>
<dbReference type="GO" id="GO:0016491">
    <property type="term" value="F:oxidoreductase activity"/>
    <property type="evidence" value="ECO:0007669"/>
    <property type="project" value="UniProtKB-KW"/>
</dbReference>
<reference evidence="4 5" key="1">
    <citation type="submission" date="2020-10" db="EMBL/GenBank/DDBJ databases">
        <title>Identification of Nocardia species via Next-generation sequencing and recognition of intraspecies genetic diversity.</title>
        <authorList>
            <person name="Li P."/>
            <person name="Li P."/>
            <person name="Lu B."/>
        </authorList>
    </citation>
    <scope>NUCLEOTIDE SEQUENCE [LARGE SCALE GENOMIC DNA]</scope>
    <source>
        <strain evidence="4 5">BJ06-0157</strain>
    </source>
</reference>
<keyword evidence="5" id="KW-1185">Reference proteome</keyword>
<comment type="pathway">
    <text evidence="1">Cofactor biosynthesis; adenosylcobalamin biosynthesis.</text>
</comment>
<protein>
    <submittedName>
        <fullName evidence="4">Cobalt-precorrin-6A reductase</fullName>
        <ecNumber evidence="4">1.3.1.106</ecNumber>
    </submittedName>
</protein>
<evidence type="ECO:0000256" key="3">
    <source>
        <dbReference type="ARBA" id="ARBA00023002"/>
    </source>
</evidence>
<comment type="caution">
    <text evidence="4">The sequence shown here is derived from an EMBL/GenBank/DDBJ whole genome shotgun (WGS) entry which is preliminary data.</text>
</comment>
<organism evidence="4 5">
    <name type="scientific">Nocardia amamiensis</name>
    <dbReference type="NCBI Taxonomy" id="404578"/>
    <lineage>
        <taxon>Bacteria</taxon>
        <taxon>Bacillati</taxon>
        <taxon>Actinomycetota</taxon>
        <taxon>Actinomycetes</taxon>
        <taxon>Mycobacteriales</taxon>
        <taxon>Nocardiaceae</taxon>
        <taxon>Nocardia</taxon>
    </lineage>
</organism>
<dbReference type="EMBL" id="JADLQX010000032">
    <property type="protein sequence ID" value="MBF6301811.1"/>
    <property type="molecule type" value="Genomic_DNA"/>
</dbReference>
<dbReference type="InterPro" id="IPR003723">
    <property type="entry name" value="Precorrin-6x_reduct"/>
</dbReference>
<dbReference type="Gene3D" id="3.40.50.2300">
    <property type="match status" value="1"/>
</dbReference>
<dbReference type="PANTHER" id="PTHR36925">
    <property type="entry name" value="COBALT-PRECORRIN-6A REDUCTASE"/>
    <property type="match status" value="1"/>
</dbReference>
<sequence>MRILILGGTREARDLAHIASGERGFEIVSSLAGRVRAPRLPEGAVRVGGFGGAEGLRSWIADNDVTAVVDATHPFAAAISANVAAAAGDSGVPLLCLRRPNWPDRPGDRWVRVPDLAAAAQVTATLGERVFLTIGRQGVDAFAGQQRQWFLIRAIDPPAGPLPPRREILLARGPFKLENESRLIAQHRIDVLVTKDSGGDQTEAKLAAAGEAGIPVVVIDRPPLPEGVQVVETVAQAMDWLREKRIELGRG</sequence>
<keyword evidence="3 4" id="KW-0560">Oxidoreductase</keyword>
<dbReference type="NCBIfam" id="NF005968">
    <property type="entry name" value="PRK08057.1-2"/>
    <property type="match status" value="1"/>
</dbReference>
<evidence type="ECO:0000256" key="1">
    <source>
        <dbReference type="ARBA" id="ARBA00004953"/>
    </source>
</evidence>
<evidence type="ECO:0000256" key="2">
    <source>
        <dbReference type="ARBA" id="ARBA00022573"/>
    </source>
</evidence>
<keyword evidence="2" id="KW-0169">Cobalamin biosynthesis</keyword>
<evidence type="ECO:0000313" key="5">
    <source>
        <dbReference type="Proteomes" id="UP000702209"/>
    </source>
</evidence>
<dbReference type="PANTHER" id="PTHR36925:SF1">
    <property type="entry name" value="COBALT-PRECORRIN-6A REDUCTASE"/>
    <property type="match status" value="1"/>
</dbReference>
<gene>
    <name evidence="4" type="ORF">IU459_30340</name>
</gene>
<dbReference type="Proteomes" id="UP000702209">
    <property type="component" value="Unassembled WGS sequence"/>
</dbReference>
<name>A0ABS0CZI8_9NOCA</name>
<evidence type="ECO:0000313" key="4">
    <source>
        <dbReference type="EMBL" id="MBF6301811.1"/>
    </source>
</evidence>
<proteinExistence type="predicted"/>
<accession>A0ABS0CZI8</accession>
<dbReference type="NCBIfam" id="TIGR00715">
    <property type="entry name" value="precor6x_red"/>
    <property type="match status" value="1"/>
</dbReference>
<dbReference type="Pfam" id="PF02571">
    <property type="entry name" value="CbiJ"/>
    <property type="match status" value="1"/>
</dbReference>
<dbReference type="EC" id="1.3.1.106" evidence="4"/>